<evidence type="ECO:0000313" key="2">
    <source>
        <dbReference type="EMBL" id="GAL86535.1"/>
    </source>
</evidence>
<dbReference type="InterPro" id="IPR006121">
    <property type="entry name" value="HMA_dom"/>
</dbReference>
<dbReference type="RefSeq" id="WP_045466591.1">
    <property type="nucleotide sequence ID" value="NZ_BBLT01000008.1"/>
</dbReference>
<dbReference type="eggNOG" id="COG2608">
    <property type="taxonomic scope" value="Bacteria"/>
</dbReference>
<dbReference type="AlphaFoldDB" id="A0A098LHV5"/>
<name>A0A098LHV5_9BACT</name>
<dbReference type="OrthoDB" id="677920at2"/>
<dbReference type="SUPFAM" id="SSF55008">
    <property type="entry name" value="HMA, heavy metal-associated domain"/>
    <property type="match status" value="1"/>
</dbReference>
<evidence type="ECO:0000313" key="3">
    <source>
        <dbReference type="Proteomes" id="UP000030185"/>
    </source>
</evidence>
<gene>
    <name evidence="2" type="ORF">MYP_3765</name>
</gene>
<dbReference type="STRING" id="153721.MYP_3765"/>
<organism evidence="2 3">
    <name type="scientific">Sporocytophaga myxococcoides</name>
    <dbReference type="NCBI Taxonomy" id="153721"/>
    <lineage>
        <taxon>Bacteria</taxon>
        <taxon>Pseudomonadati</taxon>
        <taxon>Bacteroidota</taxon>
        <taxon>Cytophagia</taxon>
        <taxon>Cytophagales</taxon>
        <taxon>Cytophagaceae</taxon>
        <taxon>Sporocytophaga</taxon>
    </lineage>
</organism>
<dbReference type="Pfam" id="PF00403">
    <property type="entry name" value="HMA"/>
    <property type="match status" value="1"/>
</dbReference>
<sequence>METLQFKTNIKCGACVEKAGKALDEASEIKEWNVDINSNDKILTVKGDNISQEVVQKTLDKAGYKIVS</sequence>
<dbReference type="PROSITE" id="PS50846">
    <property type="entry name" value="HMA_2"/>
    <property type="match status" value="1"/>
</dbReference>
<dbReference type="Proteomes" id="UP000030185">
    <property type="component" value="Unassembled WGS sequence"/>
</dbReference>
<dbReference type="InterPro" id="IPR036163">
    <property type="entry name" value="HMA_dom_sf"/>
</dbReference>
<protein>
    <recommendedName>
        <fullName evidence="1">HMA domain-containing protein</fullName>
    </recommendedName>
</protein>
<reference evidence="2 3" key="1">
    <citation type="submission" date="2014-09" db="EMBL/GenBank/DDBJ databases">
        <title>Sporocytophaga myxococcoides PG-01 genome sequencing.</title>
        <authorList>
            <person name="Liu L."/>
            <person name="Gao P.J."/>
            <person name="Chen G.J."/>
            <person name="Wang L.S."/>
        </authorList>
    </citation>
    <scope>NUCLEOTIDE SEQUENCE [LARGE SCALE GENOMIC DNA]</scope>
    <source>
        <strain evidence="2 3">PG-01</strain>
    </source>
</reference>
<comment type="caution">
    <text evidence="2">The sequence shown here is derived from an EMBL/GenBank/DDBJ whole genome shotgun (WGS) entry which is preliminary data.</text>
</comment>
<dbReference type="CDD" id="cd00371">
    <property type="entry name" value="HMA"/>
    <property type="match status" value="1"/>
</dbReference>
<dbReference type="GO" id="GO:0046872">
    <property type="term" value="F:metal ion binding"/>
    <property type="evidence" value="ECO:0007669"/>
    <property type="project" value="InterPro"/>
</dbReference>
<accession>A0A098LHV5</accession>
<evidence type="ECO:0000259" key="1">
    <source>
        <dbReference type="PROSITE" id="PS50846"/>
    </source>
</evidence>
<keyword evidence="3" id="KW-1185">Reference proteome</keyword>
<feature type="domain" description="HMA" evidence="1">
    <location>
        <begin position="1"/>
        <end position="67"/>
    </location>
</feature>
<dbReference type="EMBL" id="BBLT01000008">
    <property type="protein sequence ID" value="GAL86535.1"/>
    <property type="molecule type" value="Genomic_DNA"/>
</dbReference>
<dbReference type="Gene3D" id="3.30.70.100">
    <property type="match status" value="1"/>
</dbReference>
<proteinExistence type="predicted"/>